<protein>
    <recommendedName>
        <fullName evidence="8">C2H2-type domain-containing protein</fullName>
    </recommendedName>
</protein>
<feature type="domain" description="C2H2-type" evidence="8">
    <location>
        <begin position="149"/>
        <end position="172"/>
    </location>
</feature>
<feature type="domain" description="C2H2-type" evidence="8">
    <location>
        <begin position="284"/>
        <end position="311"/>
    </location>
</feature>
<dbReference type="EnsemblMetazoa" id="XM_014387894.2">
    <property type="protein sequence ID" value="XP_014243380.1"/>
    <property type="gene ID" value="LOC106663224"/>
</dbReference>
<sequence length="579" mass="65846">MENGLLSFPVVLDSTFFKNEAGFVTLERAEDFQELVLTDSDQLHLKTLADTIVPDYESSPATVQNEILETVENNDPIGNSCNNESNVFSDFVETQFQVFVTYKCRLCPFKTSVRKNVSKHLEKCHFANDRREEEKKPKAEEQHVERLAYMCGNCSEAFSTYSRCRVHMASVHKIMMGSSVALEGGDLQDGIDYISREGNNGNVNIISKKGSKVANSEPQIKYRCPVVGCLVKFTSKENVEKHKSCHNMEMPRTFVCPECSETFKQWPLCLNHLWKVHQLDVGMFSCESCDYKSAFRKKLHQHEKIHKDGKDFVCSVCLMTFKQKNQLRNHQAYHLKGSSSDLAPNWVKKRECDQCKKMFSDAKALKKHVQAVHSKLRPYICQVCGHCSATKDMLRMHLRQHSGEKPHTCNVCSFSTGDHNTLRRHMLRHMGLKPYQCPHCSFSAIQSSSLKTHLSKQHPAQPGIFYCTKCPFSTISAKNFQYHTHENDKPEDENNKDYMAQSILFQSKDIDPSVNDGQGDLIAINFSSILTTEDEESNIFENDTIDFGGITIPAEPNLVSLYIPEVANNEMSIINDSLS</sequence>
<dbReference type="PROSITE" id="PS50157">
    <property type="entry name" value="ZINC_FINGER_C2H2_2"/>
    <property type="match status" value="7"/>
</dbReference>
<dbReference type="GO" id="GO:0005634">
    <property type="term" value="C:nucleus"/>
    <property type="evidence" value="ECO:0007669"/>
    <property type="project" value="UniProtKB-SubCell"/>
</dbReference>
<dbReference type="InterPro" id="IPR013087">
    <property type="entry name" value="Znf_C2H2_type"/>
</dbReference>
<keyword evidence="6" id="KW-0539">Nucleus</keyword>
<evidence type="ECO:0000256" key="1">
    <source>
        <dbReference type="ARBA" id="ARBA00004123"/>
    </source>
</evidence>
<feature type="domain" description="C2H2-type" evidence="8">
    <location>
        <begin position="350"/>
        <end position="378"/>
    </location>
</feature>
<dbReference type="KEGG" id="clec:106663224"/>
<evidence type="ECO:0000256" key="7">
    <source>
        <dbReference type="PROSITE-ProRule" id="PRU00042"/>
    </source>
</evidence>
<organism evidence="9 10">
    <name type="scientific">Cimex lectularius</name>
    <name type="common">Bed bug</name>
    <name type="synonym">Acanthia lectularia</name>
    <dbReference type="NCBI Taxonomy" id="79782"/>
    <lineage>
        <taxon>Eukaryota</taxon>
        <taxon>Metazoa</taxon>
        <taxon>Ecdysozoa</taxon>
        <taxon>Arthropoda</taxon>
        <taxon>Hexapoda</taxon>
        <taxon>Insecta</taxon>
        <taxon>Pterygota</taxon>
        <taxon>Neoptera</taxon>
        <taxon>Paraneoptera</taxon>
        <taxon>Hemiptera</taxon>
        <taxon>Heteroptera</taxon>
        <taxon>Panheteroptera</taxon>
        <taxon>Cimicomorpha</taxon>
        <taxon>Cimicidae</taxon>
        <taxon>Cimex</taxon>
    </lineage>
</organism>
<evidence type="ECO:0000313" key="9">
    <source>
        <dbReference type="EnsemblMetazoa" id="XP_014243380.1"/>
    </source>
</evidence>
<feature type="domain" description="C2H2-type" evidence="8">
    <location>
        <begin position="407"/>
        <end position="434"/>
    </location>
</feature>
<evidence type="ECO:0000256" key="4">
    <source>
        <dbReference type="ARBA" id="ARBA00022771"/>
    </source>
</evidence>
<name>A0A8I6RJS0_CIMLE</name>
<keyword evidence="2" id="KW-0479">Metal-binding</keyword>
<dbReference type="AlphaFoldDB" id="A0A8I6RJS0"/>
<dbReference type="PANTHER" id="PTHR24406">
    <property type="entry name" value="TRANSCRIPTIONAL REPRESSOR CTCFL-RELATED"/>
    <property type="match status" value="1"/>
</dbReference>
<reference evidence="9" key="1">
    <citation type="submission" date="2022-01" db="UniProtKB">
        <authorList>
            <consortium name="EnsemblMetazoa"/>
        </authorList>
    </citation>
    <scope>IDENTIFICATION</scope>
</reference>
<feature type="domain" description="C2H2-type" evidence="8">
    <location>
        <begin position="222"/>
        <end position="251"/>
    </location>
</feature>
<evidence type="ECO:0000313" key="10">
    <source>
        <dbReference type="Proteomes" id="UP000494040"/>
    </source>
</evidence>
<dbReference type="Gene3D" id="3.30.160.60">
    <property type="entry name" value="Classic Zinc Finger"/>
    <property type="match status" value="6"/>
</dbReference>
<evidence type="ECO:0000256" key="5">
    <source>
        <dbReference type="ARBA" id="ARBA00022833"/>
    </source>
</evidence>
<evidence type="ECO:0000256" key="6">
    <source>
        <dbReference type="ARBA" id="ARBA00023242"/>
    </source>
</evidence>
<dbReference type="PROSITE" id="PS00028">
    <property type="entry name" value="ZINC_FINGER_C2H2_1"/>
    <property type="match status" value="4"/>
</dbReference>
<proteinExistence type="predicted"/>
<evidence type="ECO:0000259" key="8">
    <source>
        <dbReference type="PROSITE" id="PS50157"/>
    </source>
</evidence>
<dbReference type="OMA" id="GHCSATK"/>
<evidence type="ECO:0000256" key="2">
    <source>
        <dbReference type="ARBA" id="ARBA00022723"/>
    </source>
</evidence>
<comment type="subcellular location">
    <subcellularLocation>
        <location evidence="1">Nucleus</location>
    </subcellularLocation>
</comment>
<dbReference type="SMART" id="SM00355">
    <property type="entry name" value="ZnF_C2H2"/>
    <property type="match status" value="11"/>
</dbReference>
<dbReference type="Pfam" id="PF00096">
    <property type="entry name" value="zf-C2H2"/>
    <property type="match status" value="2"/>
</dbReference>
<dbReference type="InterPro" id="IPR036236">
    <property type="entry name" value="Znf_C2H2_sf"/>
</dbReference>
<dbReference type="SUPFAM" id="SSF57667">
    <property type="entry name" value="beta-beta-alpha zinc fingers"/>
    <property type="match status" value="4"/>
</dbReference>
<evidence type="ECO:0000256" key="3">
    <source>
        <dbReference type="ARBA" id="ARBA00022737"/>
    </source>
</evidence>
<keyword evidence="5" id="KW-0862">Zinc</keyword>
<accession>A0A8I6RJS0</accession>
<dbReference type="InterPro" id="IPR050888">
    <property type="entry name" value="ZnF_C2H2-type_TF"/>
</dbReference>
<dbReference type="OrthoDB" id="6077919at2759"/>
<dbReference type="GO" id="GO:0008270">
    <property type="term" value="F:zinc ion binding"/>
    <property type="evidence" value="ECO:0007669"/>
    <property type="project" value="UniProtKB-KW"/>
</dbReference>
<keyword evidence="4 7" id="KW-0863">Zinc-finger</keyword>
<dbReference type="Proteomes" id="UP000494040">
    <property type="component" value="Unassembled WGS sequence"/>
</dbReference>
<gene>
    <name evidence="9" type="primary">106663224</name>
</gene>
<feature type="domain" description="C2H2-type" evidence="8">
    <location>
        <begin position="379"/>
        <end position="406"/>
    </location>
</feature>
<feature type="domain" description="C2H2-type" evidence="8">
    <location>
        <begin position="312"/>
        <end position="334"/>
    </location>
</feature>
<keyword evidence="10" id="KW-1185">Reference proteome</keyword>
<keyword evidence="3" id="KW-0677">Repeat</keyword>